<accession>A0A0X3Q6L9</accession>
<proteinExistence type="predicted"/>
<evidence type="ECO:0000313" key="2">
    <source>
        <dbReference type="EMBL" id="JAP57947.1"/>
    </source>
</evidence>
<reference evidence="2" key="1">
    <citation type="submission" date="2016-01" db="EMBL/GenBank/DDBJ databases">
        <title>Reference transcriptome for the parasite Schistocephalus solidus: insights into the molecular evolution of parasitism.</title>
        <authorList>
            <person name="Hebert F.O."/>
            <person name="Grambauer S."/>
            <person name="Barber I."/>
            <person name="Landry C.R."/>
            <person name="Aubin-Horth N."/>
        </authorList>
    </citation>
    <scope>NUCLEOTIDE SEQUENCE</scope>
</reference>
<evidence type="ECO:0000256" key="1">
    <source>
        <dbReference type="SAM" id="MobiDB-lite"/>
    </source>
</evidence>
<protein>
    <submittedName>
        <fullName evidence="2">Uncharacterized protein</fullName>
    </submittedName>
</protein>
<feature type="non-terminal residue" evidence="2">
    <location>
        <position position="1"/>
    </location>
</feature>
<organism evidence="2">
    <name type="scientific">Schistocephalus solidus</name>
    <name type="common">Tapeworm</name>
    <dbReference type="NCBI Taxonomy" id="70667"/>
    <lineage>
        <taxon>Eukaryota</taxon>
        <taxon>Metazoa</taxon>
        <taxon>Spiralia</taxon>
        <taxon>Lophotrochozoa</taxon>
        <taxon>Platyhelminthes</taxon>
        <taxon>Cestoda</taxon>
        <taxon>Eucestoda</taxon>
        <taxon>Diphyllobothriidea</taxon>
        <taxon>Diphyllobothriidae</taxon>
        <taxon>Schistocephalus</taxon>
    </lineage>
</organism>
<dbReference type="EMBL" id="GEEE01005278">
    <property type="protein sequence ID" value="JAP57947.1"/>
    <property type="molecule type" value="Transcribed_RNA"/>
</dbReference>
<dbReference type="AlphaFoldDB" id="A0A0X3Q6L9"/>
<sequence>RNLLFSMYENRRPKSRYRNVYTRNFHQCMKDQDCLVCLNSANARMNAVTKGIFRDKNCVQQTEKNEQLMGAQREATPISLIQEHPNTRRLERKVLGVGGPLRQGGARVRKQENSETLPV</sequence>
<gene>
    <name evidence="2" type="ORF">TR119956</name>
</gene>
<name>A0A0X3Q6L9_SCHSO</name>
<feature type="region of interest" description="Disordered" evidence="1">
    <location>
        <begin position="98"/>
        <end position="119"/>
    </location>
</feature>